<dbReference type="PANTHER" id="PTHR42711:SF5">
    <property type="entry name" value="ABC TRANSPORTER ATP-BINDING PROTEIN NATA"/>
    <property type="match status" value="1"/>
</dbReference>
<keyword evidence="4" id="KW-0547">Nucleotide-binding</keyword>
<comment type="similarity">
    <text evidence="2">Belongs to the ABC transporter superfamily.</text>
</comment>
<dbReference type="EMBL" id="QMIG01000005">
    <property type="protein sequence ID" value="RAW15697.1"/>
    <property type="molecule type" value="Genomic_DNA"/>
</dbReference>
<dbReference type="InterPro" id="IPR003593">
    <property type="entry name" value="AAA+_ATPase"/>
</dbReference>
<dbReference type="PROSITE" id="PS00211">
    <property type="entry name" value="ABC_TRANSPORTER_1"/>
    <property type="match status" value="1"/>
</dbReference>
<dbReference type="Proteomes" id="UP000250462">
    <property type="component" value="Unassembled WGS sequence"/>
</dbReference>
<comment type="caution">
    <text evidence="8">The sequence shown here is derived from an EMBL/GenBank/DDBJ whole genome shotgun (WGS) entry which is preliminary data.</text>
</comment>
<dbReference type="RefSeq" id="WP_112257898.1">
    <property type="nucleotide sequence ID" value="NZ_QMIG01000005.1"/>
</dbReference>
<dbReference type="GO" id="GO:0005886">
    <property type="term" value="C:plasma membrane"/>
    <property type="evidence" value="ECO:0007669"/>
    <property type="project" value="UniProtKB-SubCell"/>
</dbReference>
<keyword evidence="3" id="KW-0813">Transport</keyword>
<dbReference type="InterPro" id="IPR017871">
    <property type="entry name" value="ABC_transporter-like_CS"/>
</dbReference>
<evidence type="ECO:0000256" key="1">
    <source>
        <dbReference type="ARBA" id="ARBA00004202"/>
    </source>
</evidence>
<keyword evidence="5 8" id="KW-0067">ATP-binding</keyword>
<evidence type="ECO:0000256" key="3">
    <source>
        <dbReference type="ARBA" id="ARBA00022448"/>
    </source>
</evidence>
<dbReference type="PANTHER" id="PTHR42711">
    <property type="entry name" value="ABC TRANSPORTER ATP-BINDING PROTEIN"/>
    <property type="match status" value="1"/>
</dbReference>
<organism evidence="8 9">
    <name type="scientific">Phytoactinopolyspora halophila</name>
    <dbReference type="NCBI Taxonomy" id="1981511"/>
    <lineage>
        <taxon>Bacteria</taxon>
        <taxon>Bacillati</taxon>
        <taxon>Actinomycetota</taxon>
        <taxon>Actinomycetes</taxon>
        <taxon>Jiangellales</taxon>
        <taxon>Jiangellaceae</taxon>
        <taxon>Phytoactinopolyspora</taxon>
    </lineage>
</organism>
<dbReference type="GO" id="GO:0016887">
    <property type="term" value="F:ATP hydrolysis activity"/>
    <property type="evidence" value="ECO:0007669"/>
    <property type="project" value="InterPro"/>
</dbReference>
<accession>A0A329QTP6</accession>
<feature type="domain" description="ABC transporter" evidence="7">
    <location>
        <begin position="6"/>
        <end position="236"/>
    </location>
</feature>
<evidence type="ECO:0000256" key="4">
    <source>
        <dbReference type="ARBA" id="ARBA00022741"/>
    </source>
</evidence>
<dbReference type="PROSITE" id="PS50893">
    <property type="entry name" value="ABC_TRANSPORTER_2"/>
    <property type="match status" value="1"/>
</dbReference>
<evidence type="ECO:0000256" key="6">
    <source>
        <dbReference type="ARBA" id="ARBA00023251"/>
    </source>
</evidence>
<dbReference type="GO" id="GO:0005524">
    <property type="term" value="F:ATP binding"/>
    <property type="evidence" value="ECO:0007669"/>
    <property type="project" value="UniProtKB-KW"/>
</dbReference>
<reference evidence="8 9" key="1">
    <citation type="submission" date="2018-06" db="EMBL/GenBank/DDBJ databases">
        <title>Phytoactinopolyspora halophila sp. nov., a novel halophilic actinomycete isolated from a saline soil in China.</title>
        <authorList>
            <person name="Tang S.-K."/>
        </authorList>
    </citation>
    <scope>NUCLEOTIDE SEQUENCE [LARGE SCALE GENOMIC DNA]</scope>
    <source>
        <strain evidence="8 9">YIM 96934</strain>
    </source>
</reference>
<protein>
    <submittedName>
        <fullName evidence="8">ABC transporter ATP-binding protein</fullName>
    </submittedName>
</protein>
<dbReference type="AlphaFoldDB" id="A0A329QTP6"/>
<dbReference type="InterPro" id="IPR003439">
    <property type="entry name" value="ABC_transporter-like_ATP-bd"/>
</dbReference>
<comment type="subcellular location">
    <subcellularLocation>
        <location evidence="1">Cell membrane</location>
        <topology evidence="1">Peripheral membrane protein</topology>
    </subcellularLocation>
</comment>
<dbReference type="GO" id="GO:0046677">
    <property type="term" value="P:response to antibiotic"/>
    <property type="evidence" value="ECO:0007669"/>
    <property type="project" value="UniProtKB-KW"/>
</dbReference>
<evidence type="ECO:0000313" key="9">
    <source>
        <dbReference type="Proteomes" id="UP000250462"/>
    </source>
</evidence>
<evidence type="ECO:0000313" key="8">
    <source>
        <dbReference type="EMBL" id="RAW15697.1"/>
    </source>
</evidence>
<dbReference type="InterPro" id="IPR050763">
    <property type="entry name" value="ABC_transporter_ATP-binding"/>
</dbReference>
<dbReference type="Pfam" id="PF00005">
    <property type="entry name" value="ABC_tran"/>
    <property type="match status" value="1"/>
</dbReference>
<keyword evidence="9" id="KW-1185">Reference proteome</keyword>
<sequence length="256" mass="27204">MTRAEIHLDGVVFAYGRRRALAGASWSVGSGVAALLGPNGAGKTTLLKCIVGLLHPADGTVHIGSLSMTERATRRQAQRLVGYVPQRAQLPALSRVEDAIGYAAWLSGVTGGEFATRMSAVLEELELQDLRRRRVRTLSGGQRQRVALATGIVHDPHVLLLDEPTAGLDPGQRLKVRHTIQQIGSTRAVLMSTHMAEDVQYVADTVGVLVEGTIRYDGPLDGLVSGAHSSPRSPGPGSDFEKAYESLIASLGAVDD</sequence>
<dbReference type="InterPro" id="IPR027417">
    <property type="entry name" value="P-loop_NTPase"/>
</dbReference>
<proteinExistence type="inferred from homology"/>
<evidence type="ECO:0000256" key="2">
    <source>
        <dbReference type="ARBA" id="ARBA00005417"/>
    </source>
</evidence>
<dbReference type="Gene3D" id="3.40.50.300">
    <property type="entry name" value="P-loop containing nucleotide triphosphate hydrolases"/>
    <property type="match status" value="1"/>
</dbReference>
<keyword evidence="6" id="KW-0046">Antibiotic resistance</keyword>
<evidence type="ECO:0000256" key="5">
    <source>
        <dbReference type="ARBA" id="ARBA00022840"/>
    </source>
</evidence>
<dbReference type="SMART" id="SM00382">
    <property type="entry name" value="AAA"/>
    <property type="match status" value="1"/>
</dbReference>
<evidence type="ECO:0000259" key="7">
    <source>
        <dbReference type="PROSITE" id="PS50893"/>
    </source>
</evidence>
<dbReference type="SUPFAM" id="SSF52540">
    <property type="entry name" value="P-loop containing nucleoside triphosphate hydrolases"/>
    <property type="match status" value="1"/>
</dbReference>
<gene>
    <name evidence="8" type="ORF">DPM12_08615</name>
</gene>
<name>A0A329QTP6_9ACTN</name>